<dbReference type="SUPFAM" id="SSF55797">
    <property type="entry name" value="PR-1-like"/>
    <property type="match status" value="1"/>
</dbReference>
<dbReference type="InterPro" id="IPR014044">
    <property type="entry name" value="CAP_dom"/>
</dbReference>
<feature type="compositionally biased region" description="Low complexity" evidence="1">
    <location>
        <begin position="1"/>
        <end position="49"/>
    </location>
</feature>
<evidence type="ECO:0000313" key="3">
    <source>
        <dbReference type="WBParaSite" id="MCU_011573-RA"/>
    </source>
</evidence>
<protein>
    <submittedName>
        <fullName evidence="3">SCP domain-containing protein</fullName>
    </submittedName>
</protein>
<accession>A0A5K3FUY1</accession>
<dbReference type="Gene3D" id="3.40.33.10">
    <property type="entry name" value="CAP"/>
    <property type="match status" value="1"/>
</dbReference>
<organism evidence="3">
    <name type="scientific">Mesocestoides corti</name>
    <name type="common">Flatworm</name>
    <dbReference type="NCBI Taxonomy" id="53468"/>
    <lineage>
        <taxon>Eukaryota</taxon>
        <taxon>Metazoa</taxon>
        <taxon>Spiralia</taxon>
        <taxon>Lophotrochozoa</taxon>
        <taxon>Platyhelminthes</taxon>
        <taxon>Cestoda</taxon>
        <taxon>Eucestoda</taxon>
        <taxon>Cyclophyllidea</taxon>
        <taxon>Mesocestoididae</taxon>
        <taxon>Mesocestoides</taxon>
    </lineage>
</organism>
<dbReference type="Pfam" id="PF00188">
    <property type="entry name" value="CAP"/>
    <property type="match status" value="1"/>
</dbReference>
<dbReference type="AlphaFoldDB" id="A0A5K3FUY1"/>
<evidence type="ECO:0000259" key="2">
    <source>
        <dbReference type="SMART" id="SM00198"/>
    </source>
</evidence>
<dbReference type="WBParaSite" id="MCU_011573-RA">
    <property type="protein sequence ID" value="MCU_011573-RA"/>
    <property type="gene ID" value="MCU_011573"/>
</dbReference>
<feature type="domain" description="SCP" evidence="2">
    <location>
        <begin position="58"/>
        <end position="202"/>
    </location>
</feature>
<reference evidence="3" key="1">
    <citation type="submission" date="2019-11" db="UniProtKB">
        <authorList>
            <consortium name="WormBaseParasite"/>
        </authorList>
    </citation>
    <scope>IDENTIFICATION</scope>
</reference>
<dbReference type="InterPro" id="IPR001283">
    <property type="entry name" value="CRISP-related"/>
</dbReference>
<dbReference type="InterPro" id="IPR035940">
    <property type="entry name" value="CAP_sf"/>
</dbReference>
<proteinExistence type="predicted"/>
<feature type="region of interest" description="Disordered" evidence="1">
    <location>
        <begin position="1"/>
        <end position="58"/>
    </location>
</feature>
<name>A0A5K3FUY1_MESCO</name>
<dbReference type="PANTHER" id="PTHR10334">
    <property type="entry name" value="CYSTEINE-RICH SECRETORY PROTEIN-RELATED"/>
    <property type="match status" value="1"/>
</dbReference>
<evidence type="ECO:0000256" key="1">
    <source>
        <dbReference type="SAM" id="MobiDB-lite"/>
    </source>
</evidence>
<dbReference type="SMART" id="SM00198">
    <property type="entry name" value="SCP"/>
    <property type="match status" value="1"/>
</dbReference>
<sequence length="232" mass="25072">TAPASSSEATVSTESTAPASSTESTATASSTESTASASSTETITSTPSPDAAEIPDETQRDAIIAEHKRLRDNVDPPAKKMEELSYTLNMETLAAAWVKDCPLDKVKKADTKTGRTTYIDEDNKLTFAQMIDKIGDEGDDFDYDSNSCDDKNCLNYKQVIWANTKEVGCAKMKCAVKDDEDEDNEKATLMACFYTPTGNVGEERPYEKNSGFAILPTIGVLISAMLATHCFA</sequence>